<organism evidence="1 2">
    <name type="scientific">Gordonia polyisoprenivorans</name>
    <dbReference type="NCBI Taxonomy" id="84595"/>
    <lineage>
        <taxon>Bacteria</taxon>
        <taxon>Bacillati</taxon>
        <taxon>Actinomycetota</taxon>
        <taxon>Actinomycetes</taxon>
        <taxon>Mycobacteriales</taxon>
        <taxon>Gordoniaceae</taxon>
        <taxon>Gordonia</taxon>
    </lineage>
</organism>
<reference evidence="1 2" key="1">
    <citation type="submission" date="2020-04" db="EMBL/GenBank/DDBJ databases">
        <title>MicrobeNet Type strains.</title>
        <authorList>
            <person name="Nicholson A.C."/>
        </authorList>
    </citation>
    <scope>NUCLEOTIDE SEQUENCE [LARGE SCALE GENOMIC DNA]</scope>
    <source>
        <strain evidence="1 2">ATCC BAA-14</strain>
    </source>
</reference>
<name>A0A846WTX6_9ACTN</name>
<dbReference type="Proteomes" id="UP000563898">
    <property type="component" value="Unassembled WGS sequence"/>
</dbReference>
<dbReference type="AlphaFoldDB" id="A0A846WTX6"/>
<dbReference type="RefSeq" id="WP_050955232.1">
    <property type="nucleotide sequence ID" value="NZ_JAAXPC010000020.1"/>
</dbReference>
<evidence type="ECO:0008006" key="3">
    <source>
        <dbReference type="Google" id="ProtNLM"/>
    </source>
</evidence>
<comment type="caution">
    <text evidence="1">The sequence shown here is derived from an EMBL/GenBank/DDBJ whole genome shotgun (WGS) entry which is preliminary data.</text>
</comment>
<sequence length="155" mass="16576">MNGTPTVWRVHEPPRPRKIAELDLWTLFTAHPGQEPTLYLMTQEGAESSGPIVAAMVDQVFKLADLASSAHGGRLEPPMTVVLDEAANICRIDDLPAKASHLGSKVVLVDGSCSRISRGWVCGAGNGWAHCGVPQPAGSSAPASKKRQTPEWCRI</sequence>
<gene>
    <name evidence="1" type="ORF">HGA05_23645</name>
</gene>
<accession>A0A846WTX6</accession>
<proteinExistence type="predicted"/>
<evidence type="ECO:0000313" key="2">
    <source>
        <dbReference type="Proteomes" id="UP000563898"/>
    </source>
</evidence>
<protein>
    <recommendedName>
        <fullName evidence="3">TraD/TraG TraM recognition site domain-containing protein</fullName>
    </recommendedName>
</protein>
<evidence type="ECO:0000313" key="1">
    <source>
        <dbReference type="EMBL" id="NKY04567.1"/>
    </source>
</evidence>
<dbReference type="EMBL" id="JAAXPC010000020">
    <property type="protein sequence ID" value="NKY04567.1"/>
    <property type="molecule type" value="Genomic_DNA"/>
</dbReference>
<dbReference type="CDD" id="cd01127">
    <property type="entry name" value="TrwB_TraG_TraD_VirD4"/>
    <property type="match status" value="1"/>
</dbReference>